<dbReference type="Pfam" id="PF20594">
    <property type="entry name" value="DUF6794"/>
    <property type="match status" value="1"/>
</dbReference>
<proteinExistence type="predicted"/>
<reference evidence="2 3" key="1">
    <citation type="submission" date="2019-11" db="EMBL/GenBank/DDBJ databases">
        <title>Spirosoma endbachense sp. nov., isolated from a natural salt meadow.</title>
        <authorList>
            <person name="Rojas J."/>
            <person name="Ambika Manirajan B."/>
            <person name="Ratering S."/>
            <person name="Suarez C."/>
            <person name="Geissler-Plaum R."/>
            <person name="Schnell S."/>
        </authorList>
    </citation>
    <scope>NUCLEOTIDE SEQUENCE [LARGE SCALE GENOMIC DNA]</scope>
    <source>
        <strain evidence="2 3">I-24</strain>
    </source>
</reference>
<name>A0A6P1W2Y5_9BACT</name>
<sequence>MYTLENLYQELSKLTPEQRQQPARILGEKFNQNIDSVWILNEDHINPTSDGWEPKSVYAQEEGYDDEPIVGIKGDIYLTCIPGMVVEPSSTTPDQPKPPLPITLNEAVDYLLPRFQGMEKYLKDGENDFAAFCHSQLSGGIGMQIRNELKLWVHESPIHQHFLADHQLVHPDEMSDLIIRHIYRKMASANAPAQTPQN</sequence>
<gene>
    <name evidence="2" type="ORF">GJR95_31445</name>
</gene>
<evidence type="ECO:0000313" key="2">
    <source>
        <dbReference type="EMBL" id="QHV99254.1"/>
    </source>
</evidence>
<dbReference type="AlphaFoldDB" id="A0A6P1W2Y5"/>
<evidence type="ECO:0000313" key="3">
    <source>
        <dbReference type="Proteomes" id="UP000464577"/>
    </source>
</evidence>
<protein>
    <recommendedName>
        <fullName evidence="1">DUF6794 domain-containing protein</fullName>
    </recommendedName>
</protein>
<dbReference type="InterPro" id="IPR046744">
    <property type="entry name" value="DUF6794"/>
</dbReference>
<dbReference type="RefSeq" id="WP_162389657.1">
    <property type="nucleotide sequence ID" value="NZ_CP045997.1"/>
</dbReference>
<organism evidence="2 3">
    <name type="scientific">Spirosoma endbachense</name>
    <dbReference type="NCBI Taxonomy" id="2666025"/>
    <lineage>
        <taxon>Bacteria</taxon>
        <taxon>Pseudomonadati</taxon>
        <taxon>Bacteroidota</taxon>
        <taxon>Cytophagia</taxon>
        <taxon>Cytophagales</taxon>
        <taxon>Cytophagaceae</taxon>
        <taxon>Spirosoma</taxon>
    </lineage>
</organism>
<dbReference type="Proteomes" id="UP000464577">
    <property type="component" value="Chromosome"/>
</dbReference>
<keyword evidence="3" id="KW-1185">Reference proteome</keyword>
<accession>A0A6P1W2Y5</accession>
<dbReference type="EMBL" id="CP045997">
    <property type="protein sequence ID" value="QHV99254.1"/>
    <property type="molecule type" value="Genomic_DNA"/>
</dbReference>
<evidence type="ECO:0000259" key="1">
    <source>
        <dbReference type="Pfam" id="PF20594"/>
    </source>
</evidence>
<dbReference type="KEGG" id="senf:GJR95_31445"/>
<feature type="domain" description="DUF6794" evidence="1">
    <location>
        <begin position="101"/>
        <end position="185"/>
    </location>
</feature>